<dbReference type="EMBL" id="NQVN01000018">
    <property type="protein sequence ID" value="PIO97382.1"/>
    <property type="molecule type" value="Genomic_DNA"/>
</dbReference>
<accession>A0A2G9WSW8</accession>
<dbReference type="AlphaFoldDB" id="A0A2G9WSW8"/>
<proteinExistence type="predicted"/>
<protein>
    <recommendedName>
        <fullName evidence="3">IrrE N-terminal-like domain-containing protein</fullName>
    </recommendedName>
</protein>
<dbReference type="OrthoDB" id="596881at2"/>
<evidence type="ECO:0008006" key="3">
    <source>
        <dbReference type="Google" id="ProtNLM"/>
    </source>
</evidence>
<evidence type="ECO:0000313" key="1">
    <source>
        <dbReference type="EMBL" id="PIO97382.1"/>
    </source>
</evidence>
<evidence type="ECO:0000313" key="2">
    <source>
        <dbReference type="Proteomes" id="UP000231070"/>
    </source>
</evidence>
<keyword evidence="2" id="KW-1185">Reference proteome</keyword>
<gene>
    <name evidence="1" type="ORF">CJ014_20360</name>
</gene>
<comment type="caution">
    <text evidence="1">The sequence shown here is derived from an EMBL/GenBank/DDBJ whole genome shotgun (WGS) entry which is preliminary data.</text>
</comment>
<sequence length="438" mass="49042">MTAGLEFSLTPEVLDEGTPEERAAFGMLSIKANGQSLTEGFDYYLDGFRTGPLVSTYYFAEWLAWNWWRLRWEPRPGASDWNMVHQMNTIGEGYVWPNIEIWSDGQRTFLLSRASSKPDARPFRYVGATPVIVPSTLFERAVDEFMPRVTGRLREGKIAETNLDRLWKDILEERKDPDLAIRRRLEALMGRDPDAIDDNAIDDLLAGRERLGKDAVDEVAAAMARLGSKMRKAEDFEAAAASIGFNAAPRSALTLQSREQLPRPTEVPAWKLGVVAAALVREQECLKDGKLSDHKLVDMAGAKASLLSTEPQGMSELSFALDDPNGINSSIVLSQRYKVGRRFALARIVGDQLINCSGALHPVTPVYTYRQKAQRSFAAELLAPFDAVEDFMRGDYSEDRQQDAAEYFDVSTWVINSLLKNHGKIERDESDIDRSIAA</sequence>
<reference evidence="1 2" key="1">
    <citation type="submission" date="2017-08" db="EMBL/GenBank/DDBJ databases">
        <title>Pleomorphomonas carboxidotrophicus sp. nov., a new mesophilic hydrogenogenic carboxidotroph.</title>
        <authorList>
            <person name="Esquivel-Elizondo S."/>
            <person name="Krajmalnik-Brown R."/>
            <person name="Maldonado J."/>
        </authorList>
    </citation>
    <scope>NUCLEOTIDE SEQUENCE [LARGE SCALE GENOMIC DNA]</scope>
    <source>
        <strain evidence="1 2">SVCO-16</strain>
    </source>
</reference>
<organism evidence="1 2">
    <name type="scientific">Pleomorphomonas carboxyditropha</name>
    <dbReference type="NCBI Taxonomy" id="2023338"/>
    <lineage>
        <taxon>Bacteria</taxon>
        <taxon>Pseudomonadati</taxon>
        <taxon>Pseudomonadota</taxon>
        <taxon>Alphaproteobacteria</taxon>
        <taxon>Hyphomicrobiales</taxon>
        <taxon>Pleomorphomonadaceae</taxon>
        <taxon>Pleomorphomonas</taxon>
    </lineage>
</organism>
<dbReference type="Proteomes" id="UP000231070">
    <property type="component" value="Unassembled WGS sequence"/>
</dbReference>
<name>A0A2G9WSW8_9HYPH</name>